<feature type="transmembrane region" description="Helical" evidence="1">
    <location>
        <begin position="78"/>
        <end position="102"/>
    </location>
</feature>
<accession>A0ABU6QD87</accession>
<gene>
    <name evidence="2" type="ORF">PIB30_037625</name>
</gene>
<keyword evidence="1" id="KW-0812">Transmembrane</keyword>
<sequence length="166" mass="19021">MGRNGVKSHTVIPGFTESLQPQELSADSCHVGTAGEFIPVTWIYSSPSWDRWHPGKPKLTSRRQPWNRKMKRRMYRTYTLGLQITMNISMITLSLAHLSALTAAQDPHLLLMIIRWVYTSPLHRGSCNFQVWGWVYTAALIDEMKGKSGKKGIGWEPRAFITRYTE</sequence>
<dbReference type="EMBL" id="JASCZI010000190">
    <property type="protein sequence ID" value="MED6109876.1"/>
    <property type="molecule type" value="Genomic_DNA"/>
</dbReference>
<evidence type="ECO:0000256" key="1">
    <source>
        <dbReference type="SAM" id="Phobius"/>
    </source>
</evidence>
<keyword evidence="3" id="KW-1185">Reference proteome</keyword>
<organism evidence="2 3">
    <name type="scientific">Stylosanthes scabra</name>
    <dbReference type="NCBI Taxonomy" id="79078"/>
    <lineage>
        <taxon>Eukaryota</taxon>
        <taxon>Viridiplantae</taxon>
        <taxon>Streptophyta</taxon>
        <taxon>Embryophyta</taxon>
        <taxon>Tracheophyta</taxon>
        <taxon>Spermatophyta</taxon>
        <taxon>Magnoliopsida</taxon>
        <taxon>eudicotyledons</taxon>
        <taxon>Gunneridae</taxon>
        <taxon>Pentapetalae</taxon>
        <taxon>rosids</taxon>
        <taxon>fabids</taxon>
        <taxon>Fabales</taxon>
        <taxon>Fabaceae</taxon>
        <taxon>Papilionoideae</taxon>
        <taxon>50 kb inversion clade</taxon>
        <taxon>dalbergioids sensu lato</taxon>
        <taxon>Dalbergieae</taxon>
        <taxon>Pterocarpus clade</taxon>
        <taxon>Stylosanthes</taxon>
    </lineage>
</organism>
<comment type="caution">
    <text evidence="2">The sequence shown here is derived from an EMBL/GenBank/DDBJ whole genome shotgun (WGS) entry which is preliminary data.</text>
</comment>
<keyword evidence="1" id="KW-0472">Membrane</keyword>
<evidence type="ECO:0000313" key="3">
    <source>
        <dbReference type="Proteomes" id="UP001341840"/>
    </source>
</evidence>
<evidence type="ECO:0000313" key="2">
    <source>
        <dbReference type="EMBL" id="MED6109876.1"/>
    </source>
</evidence>
<keyword evidence="1" id="KW-1133">Transmembrane helix</keyword>
<name>A0ABU6QD87_9FABA</name>
<reference evidence="2 3" key="1">
    <citation type="journal article" date="2023" name="Plants (Basel)">
        <title>Bridging the Gap: Combining Genomics and Transcriptomics Approaches to Understand Stylosanthes scabra, an Orphan Legume from the Brazilian Caatinga.</title>
        <authorList>
            <person name="Ferreira-Neto J.R.C."/>
            <person name="da Silva M.D."/>
            <person name="Binneck E."/>
            <person name="de Melo N.F."/>
            <person name="da Silva R.H."/>
            <person name="de Melo A.L.T.M."/>
            <person name="Pandolfi V."/>
            <person name="Bustamante F.O."/>
            <person name="Brasileiro-Vidal A.C."/>
            <person name="Benko-Iseppon A.M."/>
        </authorList>
    </citation>
    <scope>NUCLEOTIDE SEQUENCE [LARGE SCALE GENOMIC DNA]</scope>
    <source>
        <tissue evidence="2">Leaves</tissue>
    </source>
</reference>
<dbReference type="Proteomes" id="UP001341840">
    <property type="component" value="Unassembled WGS sequence"/>
</dbReference>
<proteinExistence type="predicted"/>
<protein>
    <submittedName>
        <fullName evidence="2">Uncharacterized protein</fullName>
    </submittedName>
</protein>